<dbReference type="SFLD" id="SFLDG01064">
    <property type="entry name" value="F420__menaquinone_cofactor_bio"/>
    <property type="match status" value="2"/>
</dbReference>
<dbReference type="SUPFAM" id="SSF102114">
    <property type="entry name" value="Radical SAM enzymes"/>
    <property type="match status" value="1"/>
</dbReference>
<dbReference type="Pfam" id="PF19288">
    <property type="entry name" value="CofH_C"/>
    <property type="match status" value="1"/>
</dbReference>
<dbReference type="CDD" id="cd01335">
    <property type="entry name" value="Radical_SAM"/>
    <property type="match status" value="1"/>
</dbReference>
<dbReference type="Gene3D" id="3.20.20.70">
    <property type="entry name" value="Aldolase class I"/>
    <property type="match status" value="1"/>
</dbReference>
<evidence type="ECO:0000256" key="5">
    <source>
        <dbReference type="ARBA" id="ARBA00022723"/>
    </source>
</evidence>
<dbReference type="InterPro" id="IPR034405">
    <property type="entry name" value="F420"/>
</dbReference>
<feature type="domain" description="Radical SAM core" evidence="8">
    <location>
        <begin position="294"/>
        <end position="541"/>
    </location>
</feature>
<dbReference type="NCBIfam" id="TIGR03551">
    <property type="entry name" value="F420_cofH"/>
    <property type="match status" value="1"/>
</dbReference>
<keyword evidence="3" id="KW-0808">Transferase</keyword>
<dbReference type="GO" id="GO:0016765">
    <property type="term" value="F:transferase activity, transferring alkyl or aryl (other than methyl) groups"/>
    <property type="evidence" value="ECO:0007669"/>
    <property type="project" value="InterPro"/>
</dbReference>
<sequence length="618" mass="70581">MDTQEKQMNHNISFLRIRPCDNDNEIYLNSRKKEGTSGFLLKEELNLDINEIHKKGFQTLSRDLEINSDGWLIKDSNWKKFQEINPKRLIYFYKDNKESALEIIDRLSPYTILISKTSDLDFIKSINTKVKFMTSVYVDTVEDAIKFIDSGVSDLLLRDWSSEQIEELQGVEKLNVYERTLLSPIFSIDEARDEFDKERYFRYLNTRNVRGFRREKTEWSPGSGKNIPKLNNFVFNNKSQINHSDIDLILKSVLDGYQISDEELKLLFKTAGEKINDIANVANELNFLKNGNNVSYVINRNINYTNQCYYKCGFCGFSKGPNSLNLKEKPYSIDIEEVVARSTEAYSMGASEVCLQGGIHPEYTGEFYLKMVRDIKKSVPEMHIHGFTPLEIWQGAETINMDIEGYLKLLKTAGLNTLPGTAAEILDDRVRKYLCPDKITSAQWAYVMEVAHNLGIKSTATIMFGHIDDIDSWVNHFSLIKNIQNKTGGFTEVVPLPFVHMGSPIYLQGKSMPGPTWDEVVLMHALARIYFSNIIDNIQASWVKLGHDGAGKLLHAGVNDLGGTLINENISRASGADHGQETTEDEFIQIIESNNKNPVLRNTLYTNFKETKSTLENR</sequence>
<accession>S5DLU0</accession>
<dbReference type="AlphaFoldDB" id="S5DLU0"/>
<keyword evidence="2" id="KW-0004">4Fe-4S</keyword>
<dbReference type="GO" id="GO:0051539">
    <property type="term" value="F:4 iron, 4 sulfur cluster binding"/>
    <property type="evidence" value="ECO:0007669"/>
    <property type="project" value="UniProtKB-KW"/>
</dbReference>
<dbReference type="HAMAP" id="MF_01612">
    <property type="entry name" value="FO_synth_sub2"/>
    <property type="match status" value="1"/>
</dbReference>
<dbReference type="Pfam" id="PF04055">
    <property type="entry name" value="Radical_SAM"/>
    <property type="match status" value="1"/>
</dbReference>
<reference evidence="9" key="1">
    <citation type="journal article" date="2013" name="Sci. Rep.">
        <title>Metagenomics uncovers a new group of low GC and ultra-small marine Actinobacteria.</title>
        <authorList>
            <person name="Ghai R."/>
            <person name="Mizuno C.M."/>
            <person name="Picazo A."/>
            <person name="Camacho A."/>
            <person name="Rodriguez-Valera F."/>
        </authorList>
    </citation>
    <scope>NUCLEOTIDE SEQUENCE</scope>
</reference>
<evidence type="ECO:0000256" key="7">
    <source>
        <dbReference type="ARBA" id="ARBA00023014"/>
    </source>
</evidence>
<keyword evidence="6" id="KW-0408">Iron</keyword>
<organism evidence="9">
    <name type="scientific">Candidatus Actinomarina minuta</name>
    <dbReference type="NCBI Taxonomy" id="1389454"/>
    <lineage>
        <taxon>Bacteria</taxon>
        <taxon>Bacillati</taxon>
        <taxon>Actinomycetota</taxon>
        <taxon>Actinomycetes</taxon>
        <taxon>Candidatus Actinomarinidae</taxon>
        <taxon>Candidatus Actinomarinales</taxon>
        <taxon>Candidatus Actinomarineae</taxon>
        <taxon>Candidatus Actinomarinaceae</taxon>
        <taxon>Candidatus Actinomarina</taxon>
    </lineage>
</organism>
<evidence type="ECO:0000313" key="9">
    <source>
        <dbReference type="EMBL" id="AGQ19846.1"/>
    </source>
</evidence>
<evidence type="ECO:0000256" key="6">
    <source>
        <dbReference type="ARBA" id="ARBA00023004"/>
    </source>
</evidence>
<comment type="cofactor">
    <cofactor evidence="1">
        <name>[4Fe-4S] cluster</name>
        <dbReference type="ChEBI" id="CHEBI:49883"/>
    </cofactor>
</comment>
<dbReference type="InterPro" id="IPR058240">
    <property type="entry name" value="rSAM_sf"/>
</dbReference>
<dbReference type="GO" id="GO:0044689">
    <property type="term" value="F:7,8-didemethyl-8-hydroxy-5-deazariboflavin synthase activity"/>
    <property type="evidence" value="ECO:0007669"/>
    <property type="project" value="TreeGrafter"/>
</dbReference>
<proteinExistence type="inferred from homology"/>
<protein>
    <submittedName>
        <fullName evidence="9">MedDCM-OCT-S43-C109-cds19</fullName>
    </submittedName>
</protein>
<evidence type="ECO:0000259" key="8">
    <source>
        <dbReference type="PROSITE" id="PS51918"/>
    </source>
</evidence>
<dbReference type="SFLD" id="SFLDG01388">
    <property type="entry name" value="7_8-didemethyl-8-hydroxy-5-dea"/>
    <property type="match status" value="1"/>
</dbReference>
<keyword evidence="5" id="KW-0479">Metal-binding</keyword>
<dbReference type="InterPro" id="IPR019940">
    <property type="entry name" value="CofH_family"/>
</dbReference>
<dbReference type="PROSITE" id="PS51918">
    <property type="entry name" value="RADICAL_SAM"/>
    <property type="match status" value="1"/>
</dbReference>
<evidence type="ECO:0000256" key="4">
    <source>
        <dbReference type="ARBA" id="ARBA00022691"/>
    </source>
</evidence>
<keyword evidence="4" id="KW-0949">S-adenosyl-L-methionine</keyword>
<evidence type="ECO:0000256" key="1">
    <source>
        <dbReference type="ARBA" id="ARBA00001966"/>
    </source>
</evidence>
<keyword evidence="7" id="KW-0411">Iron-sulfur</keyword>
<dbReference type="GO" id="GO:0046872">
    <property type="term" value="F:metal ion binding"/>
    <property type="evidence" value="ECO:0007669"/>
    <property type="project" value="UniProtKB-KW"/>
</dbReference>
<dbReference type="InterPro" id="IPR045567">
    <property type="entry name" value="CofH/MnqC-like_C"/>
</dbReference>
<name>S5DLU0_9ACTN</name>
<dbReference type="SFLD" id="SFLDG01389">
    <property type="entry name" value="menaquinone_synthsis_involved"/>
    <property type="match status" value="1"/>
</dbReference>
<dbReference type="NCBIfam" id="TIGR00423">
    <property type="entry name" value="CofH family radical SAM protein"/>
    <property type="match status" value="1"/>
</dbReference>
<dbReference type="InterPro" id="IPR007197">
    <property type="entry name" value="rSAM"/>
</dbReference>
<dbReference type="SFLD" id="SFLDS00029">
    <property type="entry name" value="Radical_SAM"/>
    <property type="match status" value="2"/>
</dbReference>
<dbReference type="EMBL" id="KC811144">
    <property type="protein sequence ID" value="AGQ19846.1"/>
    <property type="molecule type" value="Genomic_DNA"/>
</dbReference>
<dbReference type="InterPro" id="IPR020050">
    <property type="entry name" value="FO_synthase_su2"/>
</dbReference>
<evidence type="ECO:0000256" key="3">
    <source>
        <dbReference type="ARBA" id="ARBA00022679"/>
    </source>
</evidence>
<evidence type="ECO:0000256" key="2">
    <source>
        <dbReference type="ARBA" id="ARBA00022485"/>
    </source>
</evidence>
<dbReference type="PANTHER" id="PTHR43076">
    <property type="entry name" value="FO SYNTHASE (COFH)"/>
    <property type="match status" value="1"/>
</dbReference>
<dbReference type="InterPro" id="IPR013785">
    <property type="entry name" value="Aldolase_TIM"/>
</dbReference>
<dbReference type="PANTHER" id="PTHR43076:SF1">
    <property type="entry name" value="LIPOYL SYNTHASE 2"/>
    <property type="match status" value="1"/>
</dbReference>